<feature type="transmembrane region" description="Helical" evidence="1">
    <location>
        <begin position="81"/>
        <end position="100"/>
    </location>
</feature>
<keyword evidence="1" id="KW-1133">Transmembrane helix</keyword>
<comment type="caution">
    <text evidence="4">The sequence shown here is derived from an EMBL/GenBank/DDBJ whole genome shotgun (WGS) entry which is preliminary data.</text>
</comment>
<gene>
    <name evidence="4" type="ORF">DFR56_12435</name>
</gene>
<feature type="domain" description="Cell wall-active antibiotics response LiaF-like C-terminal" evidence="2">
    <location>
        <begin position="126"/>
        <end position="189"/>
    </location>
</feature>
<keyword evidence="1" id="KW-0812">Transmembrane</keyword>
<keyword evidence="1" id="KW-0472">Membrane</keyword>
<dbReference type="PANTHER" id="PTHR40763:SF5">
    <property type="entry name" value="MEMBRANE PROTEIN"/>
    <property type="match status" value="1"/>
</dbReference>
<proteinExistence type="predicted"/>
<organism evidence="4 5">
    <name type="scientific">Pseudogracilibacillus auburnensis</name>
    <dbReference type="NCBI Taxonomy" id="1494959"/>
    <lineage>
        <taxon>Bacteria</taxon>
        <taxon>Bacillati</taxon>
        <taxon>Bacillota</taxon>
        <taxon>Bacilli</taxon>
        <taxon>Bacillales</taxon>
        <taxon>Bacillaceae</taxon>
        <taxon>Pseudogracilibacillus</taxon>
    </lineage>
</organism>
<evidence type="ECO:0000313" key="4">
    <source>
        <dbReference type="EMBL" id="PXW80927.1"/>
    </source>
</evidence>
<keyword evidence="5" id="KW-1185">Reference proteome</keyword>
<dbReference type="InterPro" id="IPR024425">
    <property type="entry name" value="LiaF-like_C"/>
</dbReference>
<dbReference type="AlphaFoldDB" id="A0A2V3VGP2"/>
<dbReference type="OrthoDB" id="3636235at2"/>
<reference evidence="4 5" key="1">
    <citation type="submission" date="2018-05" db="EMBL/GenBank/DDBJ databases">
        <title>Genomic Encyclopedia of Type Strains, Phase IV (KMG-IV): sequencing the most valuable type-strain genomes for metagenomic binning, comparative biology and taxonomic classification.</title>
        <authorList>
            <person name="Goeker M."/>
        </authorList>
    </citation>
    <scope>NUCLEOTIDE SEQUENCE [LARGE SCALE GENOMIC DNA]</scope>
    <source>
        <strain evidence="4 5">DSM 28556</strain>
    </source>
</reference>
<dbReference type="Pfam" id="PF09922">
    <property type="entry name" value="LiaF-like_C"/>
    <property type="match status" value="1"/>
</dbReference>
<sequence length="220" mass="24049">MSSRIWLGILFLTLGLGFLLQQAGILQFTTVLSTWWPLILIIIGIIQLLNRTQGSSISGFFFIIVGGLFLANQWFDVNIATYIWPIILIFIGFVFIFARVNQEKSIDSSQAVNAFVIFSGVDVRSQSEDFQGGSVTAVFGGAEIDLRDVILSDQGATLDLSAIFGGVSITVPDNVQVEVKGIPIFGGWEDKSRKHVDNGEFQPVLKVNCLAVFGGVEIKD</sequence>
<evidence type="ECO:0000259" key="3">
    <source>
        <dbReference type="Pfam" id="PF22570"/>
    </source>
</evidence>
<feature type="domain" description="LiaF transmembrane" evidence="3">
    <location>
        <begin position="6"/>
        <end position="100"/>
    </location>
</feature>
<dbReference type="PANTHER" id="PTHR40763">
    <property type="entry name" value="MEMBRANE PROTEIN-RELATED"/>
    <property type="match status" value="1"/>
</dbReference>
<evidence type="ECO:0000259" key="2">
    <source>
        <dbReference type="Pfam" id="PF09922"/>
    </source>
</evidence>
<dbReference type="Pfam" id="PF22570">
    <property type="entry name" value="LiaF-TM"/>
    <property type="match status" value="1"/>
</dbReference>
<evidence type="ECO:0000313" key="5">
    <source>
        <dbReference type="Proteomes" id="UP000247978"/>
    </source>
</evidence>
<dbReference type="RefSeq" id="WP_110397495.1">
    <property type="nucleotide sequence ID" value="NZ_JADIJL010000005.1"/>
</dbReference>
<feature type="transmembrane region" description="Helical" evidence="1">
    <location>
        <begin position="33"/>
        <end position="50"/>
    </location>
</feature>
<accession>A0A2V3VGP2</accession>
<evidence type="ECO:0000256" key="1">
    <source>
        <dbReference type="SAM" id="Phobius"/>
    </source>
</evidence>
<feature type="transmembrane region" description="Helical" evidence="1">
    <location>
        <begin position="57"/>
        <end position="75"/>
    </location>
</feature>
<name>A0A2V3VGP2_9BACI</name>
<dbReference type="EMBL" id="QJJQ01000024">
    <property type="protein sequence ID" value="PXW80927.1"/>
    <property type="molecule type" value="Genomic_DNA"/>
</dbReference>
<protein>
    <submittedName>
        <fullName evidence="4">Putative membrane protein</fullName>
    </submittedName>
</protein>
<dbReference type="InterPro" id="IPR054331">
    <property type="entry name" value="LiaF_TM"/>
</dbReference>
<dbReference type="Proteomes" id="UP000247978">
    <property type="component" value="Unassembled WGS sequence"/>
</dbReference>